<sequence>MVSCIGVSASDERTDGRTDGWPHSKRPGGTVVDAVWAAASGHRRPLRKCWLTCPISAASSPQIAVVCIADWSSVVVATFTFGRSGEREMWLNAAVKLKGT</sequence>
<dbReference type="Proteomes" id="UP000270094">
    <property type="component" value="Unassembled WGS sequence"/>
</dbReference>
<evidence type="ECO:0000313" key="3">
    <source>
        <dbReference type="Proteomes" id="UP000270094"/>
    </source>
</evidence>
<protein>
    <submittedName>
        <fullName evidence="2">Uncharacterized protein</fullName>
    </submittedName>
</protein>
<keyword evidence="3" id="KW-1185">Reference proteome</keyword>
<dbReference type="EMBL" id="UYYB01120252">
    <property type="protein sequence ID" value="VDM82952.1"/>
    <property type="molecule type" value="Genomic_DNA"/>
</dbReference>
<dbReference type="AlphaFoldDB" id="A0A3P7LV33"/>
<organism evidence="2 3">
    <name type="scientific">Strongylus vulgaris</name>
    <name type="common">Blood worm</name>
    <dbReference type="NCBI Taxonomy" id="40348"/>
    <lineage>
        <taxon>Eukaryota</taxon>
        <taxon>Metazoa</taxon>
        <taxon>Ecdysozoa</taxon>
        <taxon>Nematoda</taxon>
        <taxon>Chromadorea</taxon>
        <taxon>Rhabditida</taxon>
        <taxon>Rhabditina</taxon>
        <taxon>Rhabditomorpha</taxon>
        <taxon>Strongyloidea</taxon>
        <taxon>Strongylidae</taxon>
        <taxon>Strongylus</taxon>
    </lineage>
</organism>
<reference evidence="2 3" key="1">
    <citation type="submission" date="2018-11" db="EMBL/GenBank/DDBJ databases">
        <authorList>
            <consortium name="Pathogen Informatics"/>
        </authorList>
    </citation>
    <scope>NUCLEOTIDE SEQUENCE [LARGE SCALE GENOMIC DNA]</scope>
</reference>
<proteinExistence type="predicted"/>
<gene>
    <name evidence="2" type="ORF">SVUK_LOCUS17950</name>
</gene>
<accession>A0A3P7LV33</accession>
<feature type="region of interest" description="Disordered" evidence="1">
    <location>
        <begin position="1"/>
        <end position="26"/>
    </location>
</feature>
<feature type="compositionally biased region" description="Basic and acidic residues" evidence="1">
    <location>
        <begin position="10"/>
        <end position="22"/>
    </location>
</feature>
<evidence type="ECO:0000256" key="1">
    <source>
        <dbReference type="SAM" id="MobiDB-lite"/>
    </source>
</evidence>
<evidence type="ECO:0000313" key="2">
    <source>
        <dbReference type="EMBL" id="VDM82952.1"/>
    </source>
</evidence>
<name>A0A3P7LV33_STRVU</name>